<name>A0A1G6YY22_PEPNI</name>
<dbReference type="EMBL" id="FNAF01000011">
    <property type="protein sequence ID" value="SDD94527.1"/>
    <property type="molecule type" value="Genomic_DNA"/>
</dbReference>
<dbReference type="InterPro" id="IPR036412">
    <property type="entry name" value="HAD-like_sf"/>
</dbReference>
<dbReference type="GO" id="GO:0008967">
    <property type="term" value="F:phosphoglycolate phosphatase activity"/>
    <property type="evidence" value="ECO:0007669"/>
    <property type="project" value="TreeGrafter"/>
</dbReference>
<dbReference type="Pfam" id="PF00702">
    <property type="entry name" value="Hydrolase"/>
    <property type="match status" value="1"/>
</dbReference>
<reference evidence="1 2" key="1">
    <citation type="submission" date="2016-10" db="EMBL/GenBank/DDBJ databases">
        <authorList>
            <person name="de Groot N.N."/>
        </authorList>
    </citation>
    <scope>NUCLEOTIDE SEQUENCE [LARGE SCALE GENOMIC DNA]</scope>
    <source>
        <strain evidence="1 2">DSM 20475</strain>
    </source>
</reference>
<sequence>MKAFFIDCDGTLCDTLSIWRHLAEDDLRARGISPRADLNAAIASYNLHQAAAYIKDTYALACGTEDLLTAWEARLEDFYRYEAPAKAGAGAFLKEARALGIACYCVSLTPEGLIRPLLRRVGLMDDLDAVFSGHELDLGKDSPALYTYAASQVGLRPADGVVIEDSHFALQAAAAAGFHCWAFLDDFHGSDHNRALAGDADAILQSWQDGLDRLACLNEDL</sequence>
<evidence type="ECO:0000313" key="1">
    <source>
        <dbReference type="EMBL" id="SDD94527.1"/>
    </source>
</evidence>
<dbReference type="NCBIfam" id="TIGR01509">
    <property type="entry name" value="HAD-SF-IA-v3"/>
    <property type="match status" value="1"/>
</dbReference>
<dbReference type="RefSeq" id="WP_159428042.1">
    <property type="nucleotide sequence ID" value="NZ_FNAF01000011.1"/>
</dbReference>
<dbReference type="PANTHER" id="PTHR43434:SF1">
    <property type="entry name" value="PHOSPHOGLYCOLATE PHOSPHATASE"/>
    <property type="match status" value="1"/>
</dbReference>
<dbReference type="OrthoDB" id="9792518at2"/>
<dbReference type="SFLD" id="SFLDS00003">
    <property type="entry name" value="Haloacid_Dehalogenase"/>
    <property type="match status" value="1"/>
</dbReference>
<dbReference type="SFLD" id="SFLDG01129">
    <property type="entry name" value="C1.5:_HAD__Beta-PGM__Phosphata"/>
    <property type="match status" value="1"/>
</dbReference>
<dbReference type="GO" id="GO:0006281">
    <property type="term" value="P:DNA repair"/>
    <property type="evidence" value="ECO:0007669"/>
    <property type="project" value="TreeGrafter"/>
</dbReference>
<keyword evidence="2" id="KW-1185">Reference proteome</keyword>
<dbReference type="InterPro" id="IPR023214">
    <property type="entry name" value="HAD_sf"/>
</dbReference>
<dbReference type="SUPFAM" id="SSF56784">
    <property type="entry name" value="HAD-like"/>
    <property type="match status" value="1"/>
</dbReference>
<dbReference type="PANTHER" id="PTHR43434">
    <property type="entry name" value="PHOSPHOGLYCOLATE PHOSPHATASE"/>
    <property type="match status" value="1"/>
</dbReference>
<dbReference type="Proteomes" id="UP000198995">
    <property type="component" value="Unassembled WGS sequence"/>
</dbReference>
<accession>A0A1G6YY22</accession>
<dbReference type="CDD" id="cd07505">
    <property type="entry name" value="HAD_BPGM-like"/>
    <property type="match status" value="1"/>
</dbReference>
<dbReference type="InterPro" id="IPR023198">
    <property type="entry name" value="PGP-like_dom2"/>
</dbReference>
<dbReference type="InterPro" id="IPR050155">
    <property type="entry name" value="HAD-like_hydrolase_sf"/>
</dbReference>
<organism evidence="1 2">
    <name type="scientific">Peptococcus niger</name>
    <dbReference type="NCBI Taxonomy" id="2741"/>
    <lineage>
        <taxon>Bacteria</taxon>
        <taxon>Bacillati</taxon>
        <taxon>Bacillota</taxon>
        <taxon>Clostridia</taxon>
        <taxon>Eubacteriales</taxon>
        <taxon>Peptococcaceae</taxon>
        <taxon>Peptococcus</taxon>
    </lineage>
</organism>
<evidence type="ECO:0000313" key="2">
    <source>
        <dbReference type="Proteomes" id="UP000198995"/>
    </source>
</evidence>
<dbReference type="AlphaFoldDB" id="A0A1G6YY22"/>
<dbReference type="STRING" id="2741.SAMN04489866_1115"/>
<gene>
    <name evidence="1" type="ORF">SAMN04489866_1115</name>
</gene>
<dbReference type="Gene3D" id="1.10.150.240">
    <property type="entry name" value="Putative phosphatase, domain 2"/>
    <property type="match status" value="1"/>
</dbReference>
<protein>
    <submittedName>
        <fullName evidence="1">Haloacid dehalogenase superfamily, subfamily IA, variant 3 with third motif having DD or ED</fullName>
    </submittedName>
</protein>
<dbReference type="InterPro" id="IPR006439">
    <property type="entry name" value="HAD-SF_hydro_IA"/>
</dbReference>
<proteinExistence type="predicted"/>
<dbReference type="Gene3D" id="3.40.50.1000">
    <property type="entry name" value="HAD superfamily/HAD-like"/>
    <property type="match status" value="1"/>
</dbReference>